<dbReference type="HOGENOM" id="CLU_165255_1_2_0"/>
<dbReference type="RefSeq" id="WP_012641573.1">
    <property type="nucleotide sequence ID" value="NC_011959.1"/>
</dbReference>
<dbReference type="Pfam" id="PF01206">
    <property type="entry name" value="TusA"/>
    <property type="match status" value="1"/>
</dbReference>
<sequence length="80" mass="8896">MTDVLQPDRVLDCSGLLCPLPVIRTSKAIKEIAIGQVLKVIATDPGAPADMEAWARQTGNELIDAHEENGKYVFFFRRVR</sequence>
<accession>B9KXH3</accession>
<protein>
    <submittedName>
        <fullName evidence="3">Uncharacterized protein family UPF0033</fullName>
    </submittedName>
</protein>
<dbReference type="SUPFAM" id="SSF64307">
    <property type="entry name" value="SirA-like"/>
    <property type="match status" value="1"/>
</dbReference>
<organism evidence="3 4">
    <name type="scientific">Thermomicrobium roseum (strain ATCC 27502 / DSM 5159 / P-2)</name>
    <dbReference type="NCBI Taxonomy" id="309801"/>
    <lineage>
        <taxon>Bacteria</taxon>
        <taxon>Pseudomonadati</taxon>
        <taxon>Thermomicrobiota</taxon>
        <taxon>Thermomicrobia</taxon>
        <taxon>Thermomicrobiales</taxon>
        <taxon>Thermomicrobiaceae</taxon>
        <taxon>Thermomicrobium</taxon>
    </lineage>
</organism>
<reference evidence="3 4" key="1">
    <citation type="journal article" date="2009" name="PLoS ONE">
        <title>Complete genome sequence of the aerobic CO-oxidizing thermophile Thermomicrobium roseum.</title>
        <authorList>
            <person name="Wu D."/>
            <person name="Raymond J."/>
            <person name="Wu M."/>
            <person name="Chatterji S."/>
            <person name="Ren Q."/>
            <person name="Graham J.E."/>
            <person name="Bryant D.A."/>
            <person name="Robb F."/>
            <person name="Colman A."/>
            <person name="Tallon L.J."/>
            <person name="Badger J.H."/>
            <person name="Madupu R."/>
            <person name="Ward N.L."/>
            <person name="Eisen J.A."/>
        </authorList>
    </citation>
    <scope>NUCLEOTIDE SEQUENCE [LARGE SCALE GENOMIC DNA]</scope>
    <source>
        <strain evidence="4">ATCC 27502 / DSM 5159 / P-2</strain>
    </source>
</reference>
<keyword evidence="4" id="KW-1185">Reference proteome</keyword>
<dbReference type="InterPro" id="IPR001455">
    <property type="entry name" value="TusA-like"/>
</dbReference>
<dbReference type="PROSITE" id="PS01148">
    <property type="entry name" value="UPF0033"/>
    <property type="match status" value="1"/>
</dbReference>
<evidence type="ECO:0000256" key="1">
    <source>
        <dbReference type="ARBA" id="ARBA00008984"/>
    </source>
</evidence>
<evidence type="ECO:0000313" key="3">
    <source>
        <dbReference type="EMBL" id="ACM05419.1"/>
    </source>
</evidence>
<proteinExistence type="inferred from homology"/>
<dbReference type="AlphaFoldDB" id="B9KXH3"/>
<dbReference type="PANTHER" id="PTHR33279">
    <property type="entry name" value="SULFUR CARRIER PROTEIN YEDF-RELATED"/>
    <property type="match status" value="1"/>
</dbReference>
<evidence type="ECO:0000259" key="2">
    <source>
        <dbReference type="PROSITE" id="PS01148"/>
    </source>
</evidence>
<dbReference type="CDD" id="cd00291">
    <property type="entry name" value="SirA_YedF_YeeD"/>
    <property type="match status" value="1"/>
</dbReference>
<dbReference type="EMBL" id="CP001275">
    <property type="protein sequence ID" value="ACM05419.1"/>
    <property type="molecule type" value="Genomic_DNA"/>
</dbReference>
<gene>
    <name evidence="3" type="ordered locus">trd_0160</name>
</gene>
<dbReference type="KEGG" id="tro:trd_0160"/>
<dbReference type="Proteomes" id="UP000000447">
    <property type="component" value="Chromosome"/>
</dbReference>
<name>B9KXH3_THERP</name>
<dbReference type="STRING" id="309801.trd_0160"/>
<dbReference type="eggNOG" id="COG0425">
    <property type="taxonomic scope" value="Bacteria"/>
</dbReference>
<dbReference type="InterPro" id="IPR036868">
    <property type="entry name" value="TusA-like_sf"/>
</dbReference>
<dbReference type="PANTHER" id="PTHR33279:SF2">
    <property type="entry name" value="SULFUR CARRIER PROTEIN TUSA"/>
    <property type="match status" value="1"/>
</dbReference>
<evidence type="ECO:0000313" key="4">
    <source>
        <dbReference type="Proteomes" id="UP000000447"/>
    </source>
</evidence>
<dbReference type="Gene3D" id="3.30.110.40">
    <property type="entry name" value="TusA-like domain"/>
    <property type="match status" value="1"/>
</dbReference>
<feature type="domain" description="UPF0033" evidence="2">
    <location>
        <begin position="11"/>
        <end position="35"/>
    </location>
</feature>
<comment type="similarity">
    <text evidence="1">Belongs to the sulfur carrier protein TusA family.</text>
</comment>